<accession>X0Z0H9</accession>
<protein>
    <submittedName>
        <fullName evidence="1">Uncharacterized protein</fullName>
    </submittedName>
</protein>
<reference evidence="1" key="1">
    <citation type="journal article" date="2014" name="Front. Microbiol.">
        <title>High frequency of phylogenetically diverse reductive dehalogenase-homologous genes in deep subseafloor sedimentary metagenomes.</title>
        <authorList>
            <person name="Kawai M."/>
            <person name="Futagami T."/>
            <person name="Toyoda A."/>
            <person name="Takaki Y."/>
            <person name="Nishi S."/>
            <person name="Hori S."/>
            <person name="Arai W."/>
            <person name="Tsubouchi T."/>
            <person name="Morono Y."/>
            <person name="Uchiyama I."/>
            <person name="Ito T."/>
            <person name="Fujiyama A."/>
            <person name="Inagaki F."/>
            <person name="Takami H."/>
        </authorList>
    </citation>
    <scope>NUCLEOTIDE SEQUENCE</scope>
    <source>
        <strain evidence="1">Expedition CK06-06</strain>
    </source>
</reference>
<proteinExistence type="predicted"/>
<organism evidence="1">
    <name type="scientific">marine sediment metagenome</name>
    <dbReference type="NCBI Taxonomy" id="412755"/>
    <lineage>
        <taxon>unclassified sequences</taxon>
        <taxon>metagenomes</taxon>
        <taxon>ecological metagenomes</taxon>
    </lineage>
</organism>
<dbReference type="EMBL" id="BARS01053532">
    <property type="protein sequence ID" value="GAG52177.1"/>
    <property type="molecule type" value="Genomic_DNA"/>
</dbReference>
<sequence length="117" mass="13145">IPAGALLITETVSYVPLDDLPTDGLAFALVPNLSFSQPVTISIHYRDEDIAGMDENSLRLYNYDWSINSWVDANPCDGYIRNPDDNILQAAVCHFSDYGVMDWLYRVFLPITLNATE</sequence>
<evidence type="ECO:0000313" key="1">
    <source>
        <dbReference type="EMBL" id="GAG52177.1"/>
    </source>
</evidence>
<comment type="caution">
    <text evidence="1">The sequence shown here is derived from an EMBL/GenBank/DDBJ whole genome shotgun (WGS) entry which is preliminary data.</text>
</comment>
<feature type="non-terminal residue" evidence="1">
    <location>
        <position position="1"/>
    </location>
</feature>
<name>X0Z0H9_9ZZZZ</name>
<dbReference type="AlphaFoldDB" id="X0Z0H9"/>
<gene>
    <name evidence="1" type="ORF">S01H1_79413</name>
</gene>